<evidence type="ECO:0000313" key="4">
    <source>
        <dbReference type="Proteomes" id="UP000703269"/>
    </source>
</evidence>
<keyword evidence="2" id="KW-1133">Transmembrane helix</keyword>
<reference evidence="3 4" key="1">
    <citation type="submission" date="2021-08" db="EMBL/GenBank/DDBJ databases">
        <title>Draft Genome Sequence of Phanerochaete sordida strain YK-624.</title>
        <authorList>
            <person name="Mori T."/>
            <person name="Dohra H."/>
            <person name="Suzuki T."/>
            <person name="Kawagishi H."/>
            <person name="Hirai H."/>
        </authorList>
    </citation>
    <scope>NUCLEOTIDE SEQUENCE [LARGE SCALE GENOMIC DNA]</scope>
    <source>
        <strain evidence="3 4">YK-624</strain>
    </source>
</reference>
<comment type="caution">
    <text evidence="3">The sequence shown here is derived from an EMBL/GenBank/DDBJ whole genome shotgun (WGS) entry which is preliminary data.</text>
</comment>
<feature type="region of interest" description="Disordered" evidence="1">
    <location>
        <begin position="245"/>
        <end position="286"/>
    </location>
</feature>
<protein>
    <submittedName>
        <fullName evidence="3">Uncharacterized protein</fullName>
    </submittedName>
</protein>
<feature type="compositionally biased region" description="Low complexity" evidence="1">
    <location>
        <begin position="175"/>
        <end position="206"/>
    </location>
</feature>
<dbReference type="OrthoDB" id="3265734at2759"/>
<name>A0A9P3GQQ6_9APHY</name>
<gene>
    <name evidence="3" type="ORF">PsYK624_148430</name>
</gene>
<keyword evidence="2" id="KW-0812">Transmembrane</keyword>
<keyword evidence="2" id="KW-0472">Membrane</keyword>
<dbReference type="EMBL" id="BPQB01000091">
    <property type="protein sequence ID" value="GJE98609.1"/>
    <property type="molecule type" value="Genomic_DNA"/>
</dbReference>
<evidence type="ECO:0000256" key="2">
    <source>
        <dbReference type="SAM" id="Phobius"/>
    </source>
</evidence>
<feature type="compositionally biased region" description="Low complexity" evidence="1">
    <location>
        <begin position="268"/>
        <end position="286"/>
    </location>
</feature>
<dbReference type="AlphaFoldDB" id="A0A9P3GQQ6"/>
<proteinExistence type="predicted"/>
<feature type="region of interest" description="Disordered" evidence="1">
    <location>
        <begin position="151"/>
        <end position="209"/>
    </location>
</feature>
<evidence type="ECO:0000313" key="3">
    <source>
        <dbReference type="EMBL" id="GJE98609.1"/>
    </source>
</evidence>
<organism evidence="3 4">
    <name type="scientific">Phanerochaete sordida</name>
    <dbReference type="NCBI Taxonomy" id="48140"/>
    <lineage>
        <taxon>Eukaryota</taxon>
        <taxon>Fungi</taxon>
        <taxon>Dikarya</taxon>
        <taxon>Basidiomycota</taxon>
        <taxon>Agaricomycotina</taxon>
        <taxon>Agaricomycetes</taxon>
        <taxon>Polyporales</taxon>
        <taxon>Phanerochaetaceae</taxon>
        <taxon>Phanerochaete</taxon>
    </lineage>
</organism>
<dbReference type="Proteomes" id="UP000703269">
    <property type="component" value="Unassembled WGS sequence"/>
</dbReference>
<evidence type="ECO:0000256" key="1">
    <source>
        <dbReference type="SAM" id="MobiDB-lite"/>
    </source>
</evidence>
<accession>A0A9P3GQQ6</accession>
<feature type="compositionally biased region" description="Low complexity" evidence="1">
    <location>
        <begin position="252"/>
        <end position="261"/>
    </location>
</feature>
<keyword evidence="4" id="KW-1185">Reference proteome</keyword>
<sequence length="337" mass="34437">MAAASSPPPIQVDDNDPSIKYSGQWQIGGNATLEFDGTTHAATSNGSQLIFTFDGTSVALYGTVDAALSSTQSTSLYTFTVDDNTAAAANVTLSYLVGTKYQHMWWASGALSPATHTLSVTAADVGEILLWVDFVQYVPLAPASAVSENSTWSSSASSSTGPEQTSPPAIQKPLTSSSRTPAAPSASAAPAPSSARSGAPTPAGGAQHAPSLSATLPAVLVPVAVVLLLLGALLFRWRRRGTTRLGRGSHESTTSQATQTAVSDRGDTSVAATPTSASASPFRSRSPAAAGSRWFVANASRQTKGTIARMFAPHGVSPRRERCVAADCGGAPPAYGA</sequence>
<dbReference type="Gene3D" id="2.60.120.260">
    <property type="entry name" value="Galactose-binding domain-like"/>
    <property type="match status" value="1"/>
</dbReference>
<feature type="transmembrane region" description="Helical" evidence="2">
    <location>
        <begin position="216"/>
        <end position="237"/>
    </location>
</feature>